<keyword evidence="7" id="KW-1133">Transmembrane helix</keyword>
<name>A0A941E3S3_9ACTN</name>
<feature type="transmembrane region" description="Helical" evidence="7">
    <location>
        <begin position="91"/>
        <end position="109"/>
    </location>
</feature>
<feature type="transmembrane region" description="Helical" evidence="7">
    <location>
        <begin position="179"/>
        <end position="200"/>
    </location>
</feature>
<dbReference type="InterPro" id="IPR027387">
    <property type="entry name" value="Cytb/b6-like_sf"/>
</dbReference>
<keyword evidence="7" id="KW-0472">Membrane</keyword>
<keyword evidence="10" id="KW-1185">Reference proteome</keyword>
<accession>A0A941E3S3</accession>
<dbReference type="EC" id="7.1.1.8" evidence="2"/>
<feature type="domain" description="Cytochrome b/b6 N-terminal region profile" evidence="8">
    <location>
        <begin position="24"/>
        <end position="210"/>
    </location>
</feature>
<evidence type="ECO:0000256" key="1">
    <source>
        <dbReference type="ARBA" id="ARBA00001971"/>
    </source>
</evidence>
<dbReference type="AlphaFoldDB" id="A0A941E3S3"/>
<keyword evidence="7" id="KW-0812">Transmembrane</keyword>
<dbReference type="GO" id="GO:0022904">
    <property type="term" value="P:respiratory electron transport chain"/>
    <property type="evidence" value="ECO:0007669"/>
    <property type="project" value="InterPro"/>
</dbReference>
<dbReference type="GO" id="GO:0016020">
    <property type="term" value="C:membrane"/>
    <property type="evidence" value="ECO:0007669"/>
    <property type="project" value="InterPro"/>
</dbReference>
<evidence type="ECO:0000256" key="7">
    <source>
        <dbReference type="SAM" id="Phobius"/>
    </source>
</evidence>
<reference evidence="9" key="1">
    <citation type="submission" date="2021-04" db="EMBL/GenBank/DDBJ databases">
        <title>Genome based classification of Actinospica acidithermotolerans sp. nov., an actinobacterium isolated from an Indonesian hot spring.</title>
        <authorList>
            <person name="Kusuma A.B."/>
            <person name="Putra K.E."/>
            <person name="Nafisah S."/>
            <person name="Loh J."/>
            <person name="Nouioui I."/>
            <person name="Goodfellow M."/>
        </authorList>
    </citation>
    <scope>NUCLEOTIDE SEQUENCE</scope>
    <source>
        <strain evidence="9">MGRD01-02</strain>
    </source>
</reference>
<evidence type="ECO:0000256" key="3">
    <source>
        <dbReference type="ARBA" id="ARBA00016116"/>
    </source>
</evidence>
<evidence type="ECO:0000313" key="9">
    <source>
        <dbReference type="EMBL" id="MBR7825665.1"/>
    </source>
</evidence>
<evidence type="ECO:0000313" key="10">
    <source>
        <dbReference type="Proteomes" id="UP000676325"/>
    </source>
</evidence>
<dbReference type="Pfam" id="PF13631">
    <property type="entry name" value="Cytochrom_B_N_2"/>
    <property type="match status" value="1"/>
</dbReference>
<dbReference type="Gene3D" id="1.20.810.10">
    <property type="entry name" value="Cytochrome Bc1 Complex, Chain C"/>
    <property type="match status" value="1"/>
</dbReference>
<proteinExistence type="predicted"/>
<evidence type="ECO:0000256" key="2">
    <source>
        <dbReference type="ARBA" id="ARBA00012951"/>
    </source>
</evidence>
<comment type="cofactor">
    <cofactor evidence="1">
        <name>heme</name>
        <dbReference type="ChEBI" id="CHEBI:30413"/>
    </cofactor>
</comment>
<dbReference type="GO" id="GO:0016491">
    <property type="term" value="F:oxidoreductase activity"/>
    <property type="evidence" value="ECO:0007669"/>
    <property type="project" value="InterPro"/>
</dbReference>
<dbReference type="SUPFAM" id="SSF81342">
    <property type="entry name" value="Transmembrane di-heme cytochromes"/>
    <property type="match status" value="1"/>
</dbReference>
<comment type="catalytic activity">
    <reaction evidence="4">
        <text>a quinol + 2 Fe(III)-[cytochrome c](out) = a quinone + 2 Fe(II)-[cytochrome c](out) + 2 H(+)(out)</text>
        <dbReference type="Rhea" id="RHEA:11484"/>
        <dbReference type="Rhea" id="RHEA-COMP:10350"/>
        <dbReference type="Rhea" id="RHEA-COMP:14399"/>
        <dbReference type="ChEBI" id="CHEBI:15378"/>
        <dbReference type="ChEBI" id="CHEBI:24646"/>
        <dbReference type="ChEBI" id="CHEBI:29033"/>
        <dbReference type="ChEBI" id="CHEBI:29034"/>
        <dbReference type="ChEBI" id="CHEBI:132124"/>
        <dbReference type="EC" id="7.1.1.8"/>
    </reaction>
</comment>
<evidence type="ECO:0000259" key="8">
    <source>
        <dbReference type="PROSITE" id="PS51002"/>
    </source>
</evidence>
<evidence type="ECO:0000256" key="6">
    <source>
        <dbReference type="SAM" id="MobiDB-lite"/>
    </source>
</evidence>
<dbReference type="GO" id="GO:0008121">
    <property type="term" value="F:quinol-cytochrome-c reductase activity"/>
    <property type="evidence" value="ECO:0007669"/>
    <property type="project" value="UniProtKB-EC"/>
</dbReference>
<feature type="transmembrane region" description="Helical" evidence="7">
    <location>
        <begin position="46"/>
        <end position="71"/>
    </location>
</feature>
<dbReference type="Proteomes" id="UP000676325">
    <property type="component" value="Unassembled WGS sequence"/>
</dbReference>
<sequence length="224" mass="24504">MTDQLVEKPTAPVSPEGGGWTGALRRRVERTLPLEKLMADRQPAYVASWIYVFGVLTLTALCVVIASGIVLAVKGPSWWHVSGFGHYLNSVHLWAVELLMTFMSIHLVGKFFMAAWRGRRALTWITGAVAFGACAFTALTGYLIQQNFESQWIATQAKDGLNAIGVGAYFNVMNFGQMVLWHVALLPLAVGVVVLGHIVLVRRHGVVPPLAPRDTARPPRTEAS</sequence>
<feature type="transmembrane region" description="Helical" evidence="7">
    <location>
        <begin position="121"/>
        <end position="144"/>
    </location>
</feature>
<dbReference type="PROSITE" id="PS51002">
    <property type="entry name" value="CYTB_NTER"/>
    <property type="match status" value="1"/>
</dbReference>
<evidence type="ECO:0000256" key="5">
    <source>
        <dbReference type="ARBA" id="ARBA00029568"/>
    </source>
</evidence>
<evidence type="ECO:0000256" key="4">
    <source>
        <dbReference type="ARBA" id="ARBA00029351"/>
    </source>
</evidence>
<dbReference type="InterPro" id="IPR016174">
    <property type="entry name" value="Di-haem_cyt_TM"/>
</dbReference>
<protein>
    <recommendedName>
        <fullName evidence="3">Cytochrome bc1 complex cytochrome b subunit</fullName>
        <ecNumber evidence="2">7.1.1.8</ecNumber>
    </recommendedName>
    <alternativeName>
        <fullName evidence="5">Cytochrome bc1 reductase complex subunit QcrB</fullName>
    </alternativeName>
</protein>
<dbReference type="RefSeq" id="WP_212516819.1">
    <property type="nucleotide sequence ID" value="NZ_JAGSOH010000007.1"/>
</dbReference>
<comment type="caution">
    <text evidence="9">The sequence shown here is derived from an EMBL/GenBank/DDBJ whole genome shotgun (WGS) entry which is preliminary data.</text>
</comment>
<dbReference type="InterPro" id="IPR005797">
    <property type="entry name" value="Cyt_b/b6_N"/>
</dbReference>
<feature type="region of interest" description="Disordered" evidence="6">
    <location>
        <begin position="1"/>
        <end position="21"/>
    </location>
</feature>
<organism evidence="9 10">
    <name type="scientific">Actinospica acidithermotolerans</name>
    <dbReference type="NCBI Taxonomy" id="2828514"/>
    <lineage>
        <taxon>Bacteria</taxon>
        <taxon>Bacillati</taxon>
        <taxon>Actinomycetota</taxon>
        <taxon>Actinomycetes</taxon>
        <taxon>Catenulisporales</taxon>
        <taxon>Actinospicaceae</taxon>
        <taxon>Actinospica</taxon>
    </lineage>
</organism>
<dbReference type="EMBL" id="JAGSOH010000007">
    <property type="protein sequence ID" value="MBR7825665.1"/>
    <property type="molecule type" value="Genomic_DNA"/>
</dbReference>
<gene>
    <name evidence="9" type="ORF">KDK95_05050</name>
</gene>